<feature type="compositionally biased region" description="Polar residues" evidence="1">
    <location>
        <begin position="445"/>
        <end position="463"/>
    </location>
</feature>
<gene>
    <name evidence="3" type="ORF">ADEAN_000592000</name>
</gene>
<dbReference type="InterPro" id="IPR053012">
    <property type="entry name" value="ER-organelle_contact"/>
</dbReference>
<evidence type="ECO:0000313" key="3">
    <source>
        <dbReference type="EMBL" id="CAD2218432.1"/>
    </source>
</evidence>
<keyword evidence="4" id="KW-1185">Reference proteome</keyword>
<organism evidence="3 4">
    <name type="scientific">Angomonas deanei</name>
    <dbReference type="NCBI Taxonomy" id="59799"/>
    <lineage>
        <taxon>Eukaryota</taxon>
        <taxon>Discoba</taxon>
        <taxon>Euglenozoa</taxon>
        <taxon>Kinetoplastea</taxon>
        <taxon>Metakinetoplastina</taxon>
        <taxon>Trypanosomatida</taxon>
        <taxon>Trypanosomatidae</taxon>
        <taxon>Strigomonadinae</taxon>
        <taxon>Angomonas</taxon>
    </lineage>
</organism>
<dbReference type="CDD" id="cd00170">
    <property type="entry name" value="SEC14"/>
    <property type="match status" value="1"/>
</dbReference>
<dbReference type="Gene3D" id="3.40.525.10">
    <property type="entry name" value="CRAL-TRIO lipid binding domain"/>
    <property type="match status" value="1"/>
</dbReference>
<evidence type="ECO:0000256" key="1">
    <source>
        <dbReference type="SAM" id="MobiDB-lite"/>
    </source>
</evidence>
<dbReference type="VEuPathDB" id="TriTrypDB:ADEAN_000592000"/>
<dbReference type="GO" id="GO:0012505">
    <property type="term" value="C:endomembrane system"/>
    <property type="evidence" value="ECO:0007669"/>
    <property type="project" value="TreeGrafter"/>
</dbReference>
<sequence length="662" mass="73539">MLHGSVETNEVETAQREKTVLAELKRRLNVNKFFTNVMQYTSREDEALIDDAPETSFTAQLRRQMVTSTSKNVVDGYLMRFLKDKQLSTTEAISKLRRRRTFERTLPTISISPTVISALRSGAFRVIGKDYQHRWILYFNINDYNIPPLEVDDAERLVMVLLEYMQALCMAVADEDAAFLSTNPTVTAADSATSQTIRKGPRENQQQFVILINEEGGSFRGHVPLLQNAYNIYTIISKYYPALIDEILIVGAAFDVRQGIKAALATSPKDVQKMFVLLQPDDLLRYMEADVIPKEWNETREKGREKHKKKKGKHITLATPFVATGTEFAEAVLRNWYTLTSYIVAETTLRKSKSVFHVETDENESGKTGKKPGANLYENSLNRSQPRPLFVPLPYLLNVQEVVALQRAAFASKSLARHQHFPRSVSVFDEAADNASPLPLRARRTSGSSTTPPMSYHSTTSSGRVIREGDSESDSFLARPREVEEDDGYDGLLSAISDSATSRADMDEEEALDMGSDTSEEIVPLGGDEFMTAEEIATIKRDGGGGKVLGLLHRERRHNAMMKKELRVLQFGVTYDPSQTTAVEQQLAAVHQEVNALVANVVVRAKGASRGRPDAAPSLKQLLDATIVALGAASGEPDHVPALNLAVPVQREPPTETCCSVM</sequence>
<dbReference type="InterPro" id="IPR036865">
    <property type="entry name" value="CRAL-TRIO_dom_sf"/>
</dbReference>
<dbReference type="PROSITE" id="PS50191">
    <property type="entry name" value="CRAL_TRIO"/>
    <property type="match status" value="1"/>
</dbReference>
<accession>A0A7G2CJJ2</accession>
<feature type="region of interest" description="Disordered" evidence="1">
    <location>
        <begin position="439"/>
        <end position="475"/>
    </location>
</feature>
<protein>
    <submittedName>
        <fullName evidence="3">CRAL/TRIO domain containing protein, putative</fullName>
    </submittedName>
</protein>
<dbReference type="Pfam" id="PF00650">
    <property type="entry name" value="CRAL_TRIO"/>
    <property type="match status" value="1"/>
</dbReference>
<dbReference type="InterPro" id="IPR001251">
    <property type="entry name" value="CRAL-TRIO_dom"/>
</dbReference>
<dbReference type="Proteomes" id="UP000515908">
    <property type="component" value="Chromosome 11"/>
</dbReference>
<name>A0A7G2CJJ2_9TRYP</name>
<dbReference type="OrthoDB" id="43460at2759"/>
<dbReference type="EMBL" id="LR877155">
    <property type="protein sequence ID" value="CAD2218432.1"/>
    <property type="molecule type" value="Genomic_DNA"/>
</dbReference>
<proteinExistence type="predicted"/>
<feature type="domain" description="CRAL-TRIO" evidence="2">
    <location>
        <begin position="112"/>
        <end position="304"/>
    </location>
</feature>
<evidence type="ECO:0000259" key="2">
    <source>
        <dbReference type="PROSITE" id="PS50191"/>
    </source>
</evidence>
<reference evidence="3 4" key="1">
    <citation type="submission" date="2020-08" db="EMBL/GenBank/DDBJ databases">
        <authorList>
            <person name="Newling K."/>
            <person name="Davey J."/>
            <person name="Forrester S."/>
        </authorList>
    </citation>
    <scope>NUCLEOTIDE SEQUENCE [LARGE SCALE GENOMIC DNA]</scope>
    <source>
        <strain evidence="4">Crithidia deanei Carvalho (ATCC PRA-265)</strain>
    </source>
</reference>
<dbReference type="GO" id="GO:0140284">
    <property type="term" value="C:endoplasmic reticulum-endosome membrane contact site"/>
    <property type="evidence" value="ECO:0007669"/>
    <property type="project" value="TreeGrafter"/>
</dbReference>
<evidence type="ECO:0000313" key="4">
    <source>
        <dbReference type="Proteomes" id="UP000515908"/>
    </source>
</evidence>
<dbReference type="PANTHER" id="PTHR46384:SF1">
    <property type="entry name" value="MOTILE SPERM DOMAIN-CONTAINING PROTEIN 2"/>
    <property type="match status" value="1"/>
</dbReference>
<dbReference type="SUPFAM" id="SSF52087">
    <property type="entry name" value="CRAL/TRIO domain"/>
    <property type="match status" value="1"/>
</dbReference>
<dbReference type="PANTHER" id="PTHR46384">
    <property type="entry name" value="MOTILE SPERM DOMAIN-CONTAINING PROTEIN 2"/>
    <property type="match status" value="1"/>
</dbReference>
<dbReference type="AlphaFoldDB" id="A0A7G2CJJ2"/>